<dbReference type="Pfam" id="PF00293">
    <property type="entry name" value="NUDIX"/>
    <property type="match status" value="1"/>
</dbReference>
<dbReference type="AlphaFoldDB" id="A0A6C0HTE2"/>
<dbReference type="PROSITE" id="PS51462">
    <property type="entry name" value="NUDIX"/>
    <property type="match status" value="1"/>
</dbReference>
<dbReference type="Gene3D" id="3.90.79.10">
    <property type="entry name" value="Nucleoside Triphosphate Pyrophosphohydrolase"/>
    <property type="match status" value="1"/>
</dbReference>
<evidence type="ECO:0000259" key="2">
    <source>
        <dbReference type="PROSITE" id="PS51462"/>
    </source>
</evidence>
<dbReference type="GO" id="GO:0016787">
    <property type="term" value="F:hydrolase activity"/>
    <property type="evidence" value="ECO:0007669"/>
    <property type="project" value="UniProtKB-KW"/>
</dbReference>
<dbReference type="InterPro" id="IPR000086">
    <property type="entry name" value="NUDIX_hydrolase_dom"/>
</dbReference>
<dbReference type="InterPro" id="IPR020084">
    <property type="entry name" value="NUDIX_hydrolase_CS"/>
</dbReference>
<organism evidence="3">
    <name type="scientific">viral metagenome</name>
    <dbReference type="NCBI Taxonomy" id="1070528"/>
    <lineage>
        <taxon>unclassified sequences</taxon>
        <taxon>metagenomes</taxon>
        <taxon>organismal metagenomes</taxon>
    </lineage>
</organism>
<protein>
    <recommendedName>
        <fullName evidence="2">Nudix hydrolase domain-containing protein</fullName>
    </recommendedName>
</protein>
<dbReference type="InterPro" id="IPR015797">
    <property type="entry name" value="NUDIX_hydrolase-like_dom_sf"/>
</dbReference>
<evidence type="ECO:0000313" key="3">
    <source>
        <dbReference type="EMBL" id="QHT83173.1"/>
    </source>
</evidence>
<proteinExistence type="predicted"/>
<evidence type="ECO:0000256" key="1">
    <source>
        <dbReference type="ARBA" id="ARBA00022801"/>
    </source>
</evidence>
<dbReference type="PANTHER" id="PTHR43736:SF1">
    <property type="entry name" value="DIHYDRONEOPTERIN TRIPHOSPHATE DIPHOSPHATASE"/>
    <property type="match status" value="1"/>
</dbReference>
<dbReference type="PROSITE" id="PS00893">
    <property type="entry name" value="NUDIX_BOX"/>
    <property type="match status" value="1"/>
</dbReference>
<sequence>MNIQCINCGIIGHSIQKCKYPIISYGIVLYDLIEQKYLMICRSKSFGYTEFLIGNYSVNNNIQIQYLIDEMSLEEKNNLLTLDFSKLWQDLWPKPMDERSKKKFDILKKERLEFMIKNSTKWESPEWEFPKGRKKIREKMVECAIREFTEETGYTKYDIKVLENVIPFEEVFIGSNIKSYKHKYYLSILVGNKEPLNSIQYSEISKIKWMTYEECLKNIRDYSVEKKKMLTNINNVVTKYNIIV</sequence>
<accession>A0A6C0HTE2</accession>
<keyword evidence="1" id="KW-0378">Hydrolase</keyword>
<feature type="domain" description="Nudix hydrolase" evidence="2">
    <location>
        <begin position="20"/>
        <end position="232"/>
    </location>
</feature>
<dbReference type="SUPFAM" id="SSF55811">
    <property type="entry name" value="Nudix"/>
    <property type="match status" value="1"/>
</dbReference>
<dbReference type="EMBL" id="MN740006">
    <property type="protein sequence ID" value="QHT83173.1"/>
    <property type="molecule type" value="Genomic_DNA"/>
</dbReference>
<name>A0A6C0HTE2_9ZZZZ</name>
<reference evidence="3" key="1">
    <citation type="journal article" date="2020" name="Nature">
        <title>Giant virus diversity and host interactions through global metagenomics.</title>
        <authorList>
            <person name="Schulz F."/>
            <person name="Roux S."/>
            <person name="Paez-Espino D."/>
            <person name="Jungbluth S."/>
            <person name="Walsh D.A."/>
            <person name="Denef V.J."/>
            <person name="McMahon K.D."/>
            <person name="Konstantinidis K.T."/>
            <person name="Eloe-Fadrosh E.A."/>
            <person name="Kyrpides N.C."/>
            <person name="Woyke T."/>
        </authorList>
    </citation>
    <scope>NUCLEOTIDE SEQUENCE</scope>
    <source>
        <strain evidence="3">GVMAG-M-3300023184-167</strain>
    </source>
</reference>
<dbReference type="PANTHER" id="PTHR43736">
    <property type="entry name" value="ADP-RIBOSE PYROPHOSPHATASE"/>
    <property type="match status" value="1"/>
</dbReference>